<dbReference type="InterPro" id="IPR008929">
    <property type="entry name" value="Chondroitin_lyas"/>
</dbReference>
<dbReference type="Pfam" id="PF07940">
    <property type="entry name" value="Hepar_II_III_C"/>
    <property type="match status" value="1"/>
</dbReference>
<dbReference type="AlphaFoldDB" id="A0A9D2KGP8"/>
<comment type="caution">
    <text evidence="3">The sequence shown here is derived from an EMBL/GenBank/DDBJ whole genome shotgun (WGS) entry which is preliminary data.</text>
</comment>
<dbReference type="Gene3D" id="1.50.10.100">
    <property type="entry name" value="Chondroitin AC/alginate lyase"/>
    <property type="match status" value="1"/>
</dbReference>
<evidence type="ECO:0000256" key="1">
    <source>
        <dbReference type="ARBA" id="ARBA00004196"/>
    </source>
</evidence>
<feature type="domain" description="Heparinase II/III-like C-terminal" evidence="2">
    <location>
        <begin position="409"/>
        <end position="557"/>
    </location>
</feature>
<dbReference type="SUPFAM" id="SSF48230">
    <property type="entry name" value="Chondroitin AC/alginate lyase"/>
    <property type="match status" value="1"/>
</dbReference>
<reference evidence="3" key="1">
    <citation type="journal article" date="2021" name="PeerJ">
        <title>Extensive microbial diversity within the chicken gut microbiome revealed by metagenomics and culture.</title>
        <authorList>
            <person name="Gilroy R."/>
            <person name="Ravi A."/>
            <person name="Getino M."/>
            <person name="Pursley I."/>
            <person name="Horton D.L."/>
            <person name="Alikhan N.F."/>
            <person name="Baker D."/>
            <person name="Gharbi K."/>
            <person name="Hall N."/>
            <person name="Watson M."/>
            <person name="Adriaenssens E.M."/>
            <person name="Foster-Nyarko E."/>
            <person name="Jarju S."/>
            <person name="Secka A."/>
            <person name="Antonio M."/>
            <person name="Oren A."/>
            <person name="Chaudhuri R.R."/>
            <person name="La Ragione R."/>
            <person name="Hildebrand F."/>
            <person name="Pallen M.J."/>
        </authorList>
    </citation>
    <scope>NUCLEOTIDE SEQUENCE</scope>
    <source>
        <strain evidence="3">ChiHjej8B7-3636</strain>
    </source>
</reference>
<sequence length="624" mass="67895">MTDARRPLTHALAALAHAEPAELPAALAARLTGGLPPVRLQEADPVTIAAFRARAEAEIDAPWPHPRARDAARFHLDGNRTAWEKPAFARQHRLTRVAVLAAATGEERFIDETLDGAIMLCEQSSWCWPAHDDTRARHGSVLATVTDPYVDLGAGEAVGQLAWLDHIAGDLVESRYPGFRARLAHEATTRVLDPFLARRDWRWIDFEGRVNNWNPWIHGNVIAAALQFLTGSDRARTVSLAIEGMDVYVASLPADGAIDEGYAYWWNGACRLVEALDLVAHATGLDATGEIPAVRETIAFPHRMHLGGEWFVNAADGQARQRDPQPWHALHRAARRIGDDTAAGFAALHRDPSASAVAEAEGLGRVVRGITDPDWLAAGPGADPLPARTWLPSTEMLIVRDRDGSAAGLTFAAKGGHNDESHNHNDVGSVIVASDGVPVVIDAGRPTYDARTFGPDRYDLWPMQSEWHSVPFVRGSGQPAGERSAARDVTVGERRISLDLAGAYDVPALAEWRRTVSLDDGDVVIDDAWRLEESGDEPTEIRLMLAGDVSLGDGRASVDPLDGAPPVTLTWNAQAPATLTTRPLEDPMLSHVWGDRLTRLSIDVSGLDELSVRVRHNEPMKDQR</sequence>
<gene>
    <name evidence="3" type="ORF">H9800_01590</name>
</gene>
<reference evidence="3" key="2">
    <citation type="submission" date="2021-04" db="EMBL/GenBank/DDBJ databases">
        <authorList>
            <person name="Gilroy R."/>
        </authorList>
    </citation>
    <scope>NUCLEOTIDE SEQUENCE</scope>
    <source>
        <strain evidence="3">ChiHjej8B7-3636</strain>
    </source>
</reference>
<organism evidence="3 4">
    <name type="scientific">Candidatus Microbacterium stercoravium</name>
    <dbReference type="NCBI Taxonomy" id="2838697"/>
    <lineage>
        <taxon>Bacteria</taxon>
        <taxon>Bacillati</taxon>
        <taxon>Actinomycetota</taxon>
        <taxon>Actinomycetes</taxon>
        <taxon>Micrococcales</taxon>
        <taxon>Microbacteriaceae</taxon>
        <taxon>Microbacterium</taxon>
    </lineage>
</organism>
<evidence type="ECO:0000313" key="4">
    <source>
        <dbReference type="Proteomes" id="UP000824220"/>
    </source>
</evidence>
<evidence type="ECO:0000313" key="3">
    <source>
        <dbReference type="EMBL" id="HJA03541.1"/>
    </source>
</evidence>
<proteinExistence type="predicted"/>
<name>A0A9D2KGP8_9MICO</name>
<dbReference type="InterPro" id="IPR012480">
    <property type="entry name" value="Hepar_II_III_C"/>
</dbReference>
<dbReference type="Gene3D" id="2.70.98.70">
    <property type="match status" value="1"/>
</dbReference>
<comment type="subcellular location">
    <subcellularLocation>
        <location evidence="1">Cell envelope</location>
    </subcellularLocation>
</comment>
<dbReference type="EMBL" id="DXAM01000023">
    <property type="protein sequence ID" value="HJA03541.1"/>
    <property type="molecule type" value="Genomic_DNA"/>
</dbReference>
<dbReference type="GO" id="GO:0016829">
    <property type="term" value="F:lyase activity"/>
    <property type="evidence" value="ECO:0007669"/>
    <property type="project" value="InterPro"/>
</dbReference>
<dbReference type="Proteomes" id="UP000824220">
    <property type="component" value="Unassembled WGS sequence"/>
</dbReference>
<dbReference type="GO" id="GO:0030313">
    <property type="term" value="C:cell envelope"/>
    <property type="evidence" value="ECO:0007669"/>
    <property type="project" value="UniProtKB-SubCell"/>
</dbReference>
<protein>
    <submittedName>
        <fullName evidence="3">Heparinase II/III-family protein</fullName>
    </submittedName>
</protein>
<accession>A0A9D2KGP8</accession>
<evidence type="ECO:0000259" key="2">
    <source>
        <dbReference type="Pfam" id="PF07940"/>
    </source>
</evidence>